<evidence type="ECO:0000256" key="4">
    <source>
        <dbReference type="ARBA" id="ARBA00023136"/>
    </source>
</evidence>
<feature type="domain" description="RagB/SusD" evidence="6">
    <location>
        <begin position="258"/>
        <end position="601"/>
    </location>
</feature>
<dbReference type="Proteomes" id="UP000184192">
    <property type="component" value="Unassembled WGS sequence"/>
</dbReference>
<comment type="subcellular location">
    <subcellularLocation>
        <location evidence="1">Cell outer membrane</location>
    </subcellularLocation>
</comment>
<evidence type="ECO:0000313" key="8">
    <source>
        <dbReference type="EMBL" id="SHI85268.1"/>
    </source>
</evidence>
<comment type="similarity">
    <text evidence="2">Belongs to the SusD family.</text>
</comment>
<evidence type="ECO:0000259" key="6">
    <source>
        <dbReference type="Pfam" id="PF07980"/>
    </source>
</evidence>
<accession>A0A1M6EJ17</accession>
<name>A0A1M6EJ17_9BACE</name>
<feature type="domain" description="SusD-like N-terminal" evidence="7">
    <location>
        <begin position="23"/>
        <end position="213"/>
    </location>
</feature>
<evidence type="ECO:0000256" key="1">
    <source>
        <dbReference type="ARBA" id="ARBA00004442"/>
    </source>
</evidence>
<dbReference type="Pfam" id="PF07980">
    <property type="entry name" value="SusD_RagB"/>
    <property type="match status" value="1"/>
</dbReference>
<dbReference type="PROSITE" id="PS51257">
    <property type="entry name" value="PROKAR_LIPOPROTEIN"/>
    <property type="match status" value="1"/>
</dbReference>
<keyword evidence="5" id="KW-0998">Cell outer membrane</keyword>
<dbReference type="InterPro" id="IPR033985">
    <property type="entry name" value="SusD-like_N"/>
</dbReference>
<evidence type="ECO:0000313" key="9">
    <source>
        <dbReference type="Proteomes" id="UP000184192"/>
    </source>
</evidence>
<dbReference type="SUPFAM" id="SSF48452">
    <property type="entry name" value="TPR-like"/>
    <property type="match status" value="1"/>
</dbReference>
<keyword evidence="3" id="KW-0732">Signal</keyword>
<dbReference type="InterPro" id="IPR012944">
    <property type="entry name" value="SusD_RagB_dom"/>
</dbReference>
<dbReference type="AlphaFoldDB" id="A0A1M6EJ17"/>
<organism evidence="8 9">
    <name type="scientific">Bacteroides stercorirosoris</name>
    <dbReference type="NCBI Taxonomy" id="871324"/>
    <lineage>
        <taxon>Bacteria</taxon>
        <taxon>Pseudomonadati</taxon>
        <taxon>Bacteroidota</taxon>
        <taxon>Bacteroidia</taxon>
        <taxon>Bacteroidales</taxon>
        <taxon>Bacteroidaceae</taxon>
        <taxon>Bacteroides</taxon>
    </lineage>
</organism>
<protein>
    <submittedName>
        <fullName evidence="8">Starch-binding associating with outer membrane</fullName>
    </submittedName>
</protein>
<evidence type="ECO:0000256" key="5">
    <source>
        <dbReference type="ARBA" id="ARBA00023237"/>
    </source>
</evidence>
<gene>
    <name evidence="8" type="ORF">SAMN05444350_109117</name>
</gene>
<dbReference type="GO" id="GO:0009279">
    <property type="term" value="C:cell outer membrane"/>
    <property type="evidence" value="ECO:0007669"/>
    <property type="project" value="UniProtKB-SubCell"/>
</dbReference>
<dbReference type="Pfam" id="PF14322">
    <property type="entry name" value="SusD-like_3"/>
    <property type="match status" value="1"/>
</dbReference>
<reference evidence="9" key="1">
    <citation type="submission" date="2016-11" db="EMBL/GenBank/DDBJ databases">
        <authorList>
            <person name="Varghese N."/>
            <person name="Submissions S."/>
        </authorList>
    </citation>
    <scope>NUCLEOTIDE SEQUENCE [LARGE SCALE GENOMIC DNA]</scope>
    <source>
        <strain evidence="9">DSM 26884</strain>
    </source>
</reference>
<dbReference type="EMBL" id="FQZN01000009">
    <property type="protein sequence ID" value="SHI85268.1"/>
    <property type="molecule type" value="Genomic_DNA"/>
</dbReference>
<dbReference type="eggNOG" id="COG2913">
    <property type="taxonomic scope" value="Bacteria"/>
</dbReference>
<proteinExistence type="inferred from homology"/>
<sequence length="601" mass="68051">MIMKTLKYITLVLGISLFSSCLDEEPKYSMDNGVQFSNESNAKMALDGCYGYMTTHSVYGHFYTELTIGASGFAWFTTNGSYQDDYVSLRARLSDDLNQGVWEGLYKVVNETNTFIANVADSPLDNSVKVIMTGQAKFLRALAYYNLATIWGDVPYKIAASAIGAVELPRTPKAQIFAQCESDWTDAFNTLPETVTDGYGSKWAAKAFLGKLYHTMACQGDETAWQKAKECFDAVYGKFALESKFQNLFVDNVNNSKESIFQLNYTTTSDYNKSRLHWVFSARDCGVGVAWARTTITKSFYDKFRGTYPGDPRIDGTFFSKWRKYQNGAPKAQMFKERLTANDSSYCYPYFVYASGEQLELNNGTGKKQAVQMEDCIPYDEVSDPTNPSYDELSSGDIPNGKRVLDNFANKSKLNAYQTHWPIIKKYFDQAQVGQNAHKNIIVYRYAEMLLDMADVYNELGNTDKAISLANEVLKRARQSVTGATQPADWKSGLSKDALREKIYFERLFETCGEPGQYQRARIWGTRYDLFKHLLEVNNNHSITQKVYELGEGKVNFSERRFGDNGVLTESFLKKNLLLPICQKELNTNSAIKPTDNNFGY</sequence>
<keyword evidence="4" id="KW-0472">Membrane</keyword>
<evidence type="ECO:0000259" key="7">
    <source>
        <dbReference type="Pfam" id="PF14322"/>
    </source>
</evidence>
<dbReference type="Gene3D" id="1.25.40.390">
    <property type="match status" value="1"/>
</dbReference>
<dbReference type="InterPro" id="IPR011990">
    <property type="entry name" value="TPR-like_helical_dom_sf"/>
</dbReference>
<evidence type="ECO:0000256" key="2">
    <source>
        <dbReference type="ARBA" id="ARBA00006275"/>
    </source>
</evidence>
<keyword evidence="9" id="KW-1185">Reference proteome</keyword>
<evidence type="ECO:0000256" key="3">
    <source>
        <dbReference type="ARBA" id="ARBA00022729"/>
    </source>
</evidence>